<keyword evidence="3" id="KW-0560">Oxidoreductase</keyword>
<dbReference type="GO" id="GO:0033705">
    <property type="term" value="F:GDP-4-dehydro-6-deoxy-D-mannose reductase activity"/>
    <property type="evidence" value="ECO:0007669"/>
    <property type="project" value="UniProtKB-EC"/>
</dbReference>
<dbReference type="Pfam" id="PF01370">
    <property type="entry name" value="Epimerase"/>
    <property type="match status" value="1"/>
</dbReference>
<evidence type="ECO:0000313" key="3">
    <source>
        <dbReference type="EMBL" id="MDQ0177577.1"/>
    </source>
</evidence>
<dbReference type="InterPro" id="IPR036291">
    <property type="entry name" value="NAD(P)-bd_dom_sf"/>
</dbReference>
<feature type="domain" description="NAD-dependent epimerase/dehydratase" evidence="2">
    <location>
        <begin position="7"/>
        <end position="230"/>
    </location>
</feature>
<evidence type="ECO:0000256" key="1">
    <source>
        <dbReference type="ARBA" id="ARBA00007637"/>
    </source>
</evidence>
<evidence type="ECO:0000259" key="2">
    <source>
        <dbReference type="Pfam" id="PF01370"/>
    </source>
</evidence>
<reference evidence="3 4" key="1">
    <citation type="submission" date="2023-07" db="EMBL/GenBank/DDBJ databases">
        <title>Genomic Encyclopedia of Type Strains, Phase IV (KMG-IV): sequencing the most valuable type-strain genomes for metagenomic binning, comparative biology and taxonomic classification.</title>
        <authorList>
            <person name="Goeker M."/>
        </authorList>
    </citation>
    <scope>NUCLEOTIDE SEQUENCE [LARGE SCALE GENOMIC DNA]</scope>
    <source>
        <strain evidence="3 4">DSM 23837</strain>
    </source>
</reference>
<dbReference type="EMBL" id="JAUSTT010000024">
    <property type="protein sequence ID" value="MDQ0177577.1"/>
    <property type="molecule type" value="Genomic_DNA"/>
</dbReference>
<comment type="caution">
    <text evidence="3">The sequence shown here is derived from an EMBL/GenBank/DDBJ whole genome shotgun (WGS) entry which is preliminary data.</text>
</comment>
<comment type="similarity">
    <text evidence="1">Belongs to the NAD(P)-dependent epimerase/dehydratase family.</text>
</comment>
<dbReference type="RefSeq" id="WP_307231675.1">
    <property type="nucleotide sequence ID" value="NZ_JAUSTT010000024.1"/>
</dbReference>
<name>A0ABT9WW99_9BACI</name>
<proteinExistence type="inferred from homology"/>
<dbReference type="SUPFAM" id="SSF51735">
    <property type="entry name" value="NAD(P)-binding Rossmann-fold domains"/>
    <property type="match status" value="1"/>
</dbReference>
<dbReference type="InterPro" id="IPR001509">
    <property type="entry name" value="Epimerase_deHydtase"/>
</dbReference>
<gene>
    <name evidence="3" type="ORF">J2S08_003457</name>
</gene>
<dbReference type="PANTHER" id="PTHR43000">
    <property type="entry name" value="DTDP-D-GLUCOSE 4,6-DEHYDRATASE-RELATED"/>
    <property type="match status" value="1"/>
</dbReference>
<keyword evidence="4" id="KW-1185">Reference proteome</keyword>
<accession>A0ABT9WW99</accession>
<dbReference type="Proteomes" id="UP001223586">
    <property type="component" value="Unassembled WGS sequence"/>
</dbReference>
<sequence>MNEHPKMLITGASGFTGKHACNHFLKAGFNVAAVSRKKIDVNNDIQIEFCDLANKNQVKSLVKKIKPQYLLHLAGQNNVAQSWLDPISSLEANVMSTAYLIDEIRYENPSCKIVVVGSALQFYPEDMSTLLHPYSLSKTLQVLIAKSWEVLYNMDIVIAKPSNLIGPGFSNGVCSIFAKKIVDMEINEGEKMLKVNNLHSQRDFLDVRDALCAYEILLTKGESGEIYEIASGKSRSLKEIIDGFKALTAVDFKIQTKVKNEIEQLVEIKTLKLIELGWKPVIPFETSLKDILDFYRMNQ</sequence>
<organism evidence="3 4">
    <name type="scientific">Bacillus chungangensis</name>
    <dbReference type="NCBI Taxonomy" id="587633"/>
    <lineage>
        <taxon>Bacteria</taxon>
        <taxon>Bacillati</taxon>
        <taxon>Bacillota</taxon>
        <taxon>Bacilli</taxon>
        <taxon>Bacillales</taxon>
        <taxon>Bacillaceae</taxon>
        <taxon>Bacillus</taxon>
    </lineage>
</organism>
<dbReference type="EC" id="1.1.1.281" evidence="3"/>
<protein>
    <submittedName>
        <fullName evidence="3">GDP-4-dehydro-6-deoxy-D-mannose reductase</fullName>
        <ecNumber evidence="3">1.1.1.281</ecNumber>
    </submittedName>
</protein>
<dbReference type="Gene3D" id="3.90.25.10">
    <property type="entry name" value="UDP-galactose 4-epimerase, domain 1"/>
    <property type="match status" value="1"/>
</dbReference>
<dbReference type="Gene3D" id="3.40.50.720">
    <property type="entry name" value="NAD(P)-binding Rossmann-like Domain"/>
    <property type="match status" value="1"/>
</dbReference>
<evidence type="ECO:0000313" key="4">
    <source>
        <dbReference type="Proteomes" id="UP001223586"/>
    </source>
</evidence>